<proteinExistence type="predicted"/>
<evidence type="ECO:0000313" key="1">
    <source>
        <dbReference type="EMBL" id="MFG1708807.1"/>
    </source>
</evidence>
<sequence>MAVGHTPVQPGLLSSTVSFVEGRLAPNSIYAVLHRECRNLFPDESLMPLEDAASA</sequence>
<evidence type="ECO:0000313" key="2">
    <source>
        <dbReference type="Proteomes" id="UP001603978"/>
    </source>
</evidence>
<gene>
    <name evidence="1" type="ORF">ACFLIM_36985</name>
</gene>
<dbReference type="EMBL" id="JBICRM010000031">
    <property type="protein sequence ID" value="MFG1708807.1"/>
    <property type="molecule type" value="Genomic_DNA"/>
</dbReference>
<name>A0ABW7AN37_9ACTN</name>
<protein>
    <submittedName>
        <fullName evidence="1">Uncharacterized protein</fullName>
    </submittedName>
</protein>
<accession>A0ABW7AN37</accession>
<dbReference type="Proteomes" id="UP001603978">
    <property type="component" value="Unassembled WGS sequence"/>
</dbReference>
<dbReference type="RefSeq" id="WP_393173038.1">
    <property type="nucleotide sequence ID" value="NZ_JBICRM010000031.1"/>
</dbReference>
<reference evidence="1 2" key="1">
    <citation type="submission" date="2024-10" db="EMBL/GenBank/DDBJ databases">
        <authorList>
            <person name="Topkara A.R."/>
            <person name="Saygin H."/>
        </authorList>
    </citation>
    <scope>NUCLEOTIDE SEQUENCE [LARGE SCALE GENOMIC DNA]</scope>
    <source>
        <strain evidence="1 2">M3C6</strain>
    </source>
</reference>
<keyword evidence="2" id="KW-1185">Reference proteome</keyword>
<organism evidence="1 2">
    <name type="scientific">Nonomuraea marmarensis</name>
    <dbReference type="NCBI Taxonomy" id="3351344"/>
    <lineage>
        <taxon>Bacteria</taxon>
        <taxon>Bacillati</taxon>
        <taxon>Actinomycetota</taxon>
        <taxon>Actinomycetes</taxon>
        <taxon>Streptosporangiales</taxon>
        <taxon>Streptosporangiaceae</taxon>
        <taxon>Nonomuraea</taxon>
    </lineage>
</organism>
<comment type="caution">
    <text evidence="1">The sequence shown here is derived from an EMBL/GenBank/DDBJ whole genome shotgun (WGS) entry which is preliminary data.</text>
</comment>